<proteinExistence type="predicted"/>
<dbReference type="PANTHER" id="PTHR11566:SF21">
    <property type="entry name" value="DYNAMIN RELATED PROTEIN 1, ISOFORM A"/>
    <property type="match status" value="1"/>
</dbReference>
<feature type="domain" description="Dynamin GTPase" evidence="1">
    <location>
        <begin position="21"/>
        <end position="268"/>
    </location>
</feature>
<dbReference type="SUPFAM" id="SSF52540">
    <property type="entry name" value="P-loop containing nucleoside triphosphate hydrolases"/>
    <property type="match status" value="1"/>
</dbReference>
<dbReference type="InterPro" id="IPR001401">
    <property type="entry name" value="Dynamin_GTPase"/>
</dbReference>
<dbReference type="PRINTS" id="PR00195">
    <property type="entry name" value="DYNAMIN"/>
</dbReference>
<dbReference type="GO" id="GO:0003924">
    <property type="term" value="F:GTPase activity"/>
    <property type="evidence" value="ECO:0007669"/>
    <property type="project" value="InterPro"/>
</dbReference>
<dbReference type="GO" id="GO:0016020">
    <property type="term" value="C:membrane"/>
    <property type="evidence" value="ECO:0007669"/>
    <property type="project" value="TreeGrafter"/>
</dbReference>
<evidence type="ECO:0000313" key="2">
    <source>
        <dbReference type="EMBL" id="ARF10781.1"/>
    </source>
</evidence>
<name>A0A1V0SGI2_9VIRU</name>
<dbReference type="InterPro" id="IPR045063">
    <property type="entry name" value="Dynamin_N"/>
</dbReference>
<gene>
    <name evidence="2" type="ORF">Hokovirus_3_54</name>
</gene>
<protein>
    <submittedName>
        <fullName evidence="2">Dynamin-like protein</fullName>
    </submittedName>
</protein>
<reference evidence="2" key="1">
    <citation type="journal article" date="2017" name="Science">
        <title>Giant viruses with an expanded complement of translation system components.</title>
        <authorList>
            <person name="Schulz F."/>
            <person name="Yutin N."/>
            <person name="Ivanova N.N."/>
            <person name="Ortega D.R."/>
            <person name="Lee T.K."/>
            <person name="Vierheilig J."/>
            <person name="Daims H."/>
            <person name="Horn M."/>
            <person name="Wagner M."/>
            <person name="Jensen G.J."/>
            <person name="Kyrpides N.C."/>
            <person name="Koonin E.V."/>
            <person name="Woyke T."/>
        </authorList>
    </citation>
    <scope>NUCLEOTIDE SEQUENCE</scope>
    <source>
        <strain evidence="2">HKV1</strain>
    </source>
</reference>
<dbReference type="Pfam" id="PF00350">
    <property type="entry name" value="Dynamin_N"/>
    <property type="match status" value="1"/>
</dbReference>
<evidence type="ECO:0000259" key="1">
    <source>
        <dbReference type="SMART" id="SM00053"/>
    </source>
</evidence>
<dbReference type="Gene3D" id="3.40.50.300">
    <property type="entry name" value="P-loop containing nucleotide triphosphate hydrolases"/>
    <property type="match status" value="1"/>
</dbReference>
<dbReference type="GO" id="GO:0008017">
    <property type="term" value="F:microtubule binding"/>
    <property type="evidence" value="ECO:0007669"/>
    <property type="project" value="TreeGrafter"/>
</dbReference>
<sequence length="572" mass="66678">MDQTQFFKGSNIINILANNNYGKIWKIIKLLIEDNTDELTKFILPRIITVGNESTGKSSLFEKILKCPIFPKNNIICTKSPIRLILKDGPNKYVIKHKNNIIELNNKQEILDNIIIINNSISPKNSDIISDDEIVIEFSEPNLLPLELIDLPGLRAFPPDLAAKTTSLCKKYLTDKDIILCVVPATVTRLTSCQPLALINELNLCKNTILALTMADRLIMTEYSQSQKVNIDNLLLNRILGTSDEMESLKLKGCVAIINRTHNDIIDLEESDNMEKKYFDKLLNDLPISYIKESINDNLSVKNLLIMINNLVDDCIQNNWKQMILNIIDTEEKNINDKIIKLGPKIIKSETIKKIFADYIRFLCNKLMPLIIPDKIPPKYNIIYKNNTNSYNSKIGYDTYKSNLNYLKLVDEIKQEIINIKYNPISKITLQNEFNNLFDKYSLHYVHKLKETLLQNINMQIDNYYDYENNISSRFQSNQFILRIKKIEKSVLSILEKDYLKQKELKKENYIKIINNLHDIYISTDIIKILENYFESINLDFFEDKYYAECRRNLDDRLDMLFLLKIQVNETI</sequence>
<accession>A0A1V0SGI2</accession>
<dbReference type="EMBL" id="KY684105">
    <property type="protein sequence ID" value="ARF10781.1"/>
    <property type="molecule type" value="Genomic_DNA"/>
</dbReference>
<dbReference type="InterPro" id="IPR022812">
    <property type="entry name" value="Dynamin"/>
</dbReference>
<dbReference type="GO" id="GO:0005525">
    <property type="term" value="F:GTP binding"/>
    <property type="evidence" value="ECO:0007669"/>
    <property type="project" value="InterPro"/>
</dbReference>
<dbReference type="InterPro" id="IPR027417">
    <property type="entry name" value="P-loop_NTPase"/>
</dbReference>
<dbReference type="PANTHER" id="PTHR11566">
    <property type="entry name" value="DYNAMIN"/>
    <property type="match status" value="1"/>
</dbReference>
<organism evidence="2">
    <name type="scientific">Hokovirus HKV1</name>
    <dbReference type="NCBI Taxonomy" id="1977638"/>
    <lineage>
        <taxon>Viruses</taxon>
        <taxon>Varidnaviria</taxon>
        <taxon>Bamfordvirae</taxon>
        <taxon>Nucleocytoviricota</taxon>
        <taxon>Megaviricetes</taxon>
        <taxon>Imitervirales</taxon>
        <taxon>Mimiviridae</taxon>
        <taxon>Klosneuvirinae</taxon>
        <taxon>Hokovirus</taxon>
    </lineage>
</organism>
<dbReference type="SMART" id="SM00053">
    <property type="entry name" value="DYNc"/>
    <property type="match status" value="1"/>
</dbReference>